<reference evidence="2" key="1">
    <citation type="journal article" date="2014" name="Int. J. Syst. Evol. Microbiol.">
        <title>Complete genome sequence of Corynebacterium casei LMG S-19264T (=DSM 44701T), isolated from a smear-ripened cheese.</title>
        <authorList>
            <consortium name="US DOE Joint Genome Institute (JGI-PGF)"/>
            <person name="Walter F."/>
            <person name="Albersmeier A."/>
            <person name="Kalinowski J."/>
            <person name="Ruckert C."/>
        </authorList>
    </citation>
    <scope>NUCLEOTIDE SEQUENCE</scope>
    <source>
        <strain evidence="2">CCM 7217</strain>
    </source>
</reference>
<protein>
    <submittedName>
        <fullName evidence="2">Uncharacterized protein</fullName>
    </submittedName>
</protein>
<dbReference type="AlphaFoldDB" id="A0A830E2M6"/>
<name>A0A830E2M6_9EURY</name>
<dbReference type="Proteomes" id="UP000646833">
    <property type="component" value="Unassembled WGS sequence"/>
</dbReference>
<organism evidence="2 3">
    <name type="scientific">Haloferax sulfurifontis</name>
    <dbReference type="NCBI Taxonomy" id="255616"/>
    <lineage>
        <taxon>Archaea</taxon>
        <taxon>Methanobacteriati</taxon>
        <taxon>Methanobacteriota</taxon>
        <taxon>Stenosarchaea group</taxon>
        <taxon>Halobacteria</taxon>
        <taxon>Halobacteriales</taxon>
        <taxon>Haloferacaceae</taxon>
        <taxon>Haloferax</taxon>
    </lineage>
</organism>
<feature type="compositionally biased region" description="Basic and acidic residues" evidence="1">
    <location>
        <begin position="62"/>
        <end position="73"/>
    </location>
</feature>
<gene>
    <name evidence="2" type="ORF">GCM10007209_06950</name>
</gene>
<sequence>MADADEDDEHRKHHEKRVAERAAADEDAVVRERFVDEVWQLRADERGGQRPPGRKRASTADSEERNREISEGEVADWEHYRGGRCRGYSTVG</sequence>
<feature type="region of interest" description="Disordered" evidence="1">
    <location>
        <begin position="41"/>
        <end position="73"/>
    </location>
</feature>
<evidence type="ECO:0000256" key="1">
    <source>
        <dbReference type="SAM" id="MobiDB-lite"/>
    </source>
</evidence>
<feature type="region of interest" description="Disordered" evidence="1">
    <location>
        <begin position="1"/>
        <end position="27"/>
    </location>
</feature>
<feature type="compositionally biased region" description="Basic and acidic residues" evidence="1">
    <location>
        <begin position="17"/>
        <end position="27"/>
    </location>
</feature>
<comment type="caution">
    <text evidence="2">The sequence shown here is derived from an EMBL/GenBank/DDBJ whole genome shotgun (WGS) entry which is preliminary data.</text>
</comment>
<evidence type="ECO:0000313" key="3">
    <source>
        <dbReference type="Proteomes" id="UP000646833"/>
    </source>
</evidence>
<dbReference type="EMBL" id="BMCI01000001">
    <property type="protein sequence ID" value="GGC47915.1"/>
    <property type="molecule type" value="Genomic_DNA"/>
</dbReference>
<proteinExistence type="predicted"/>
<accession>A0A830E2M6</accession>
<evidence type="ECO:0000313" key="2">
    <source>
        <dbReference type="EMBL" id="GGC47915.1"/>
    </source>
</evidence>
<reference evidence="2" key="2">
    <citation type="submission" date="2020-09" db="EMBL/GenBank/DDBJ databases">
        <authorList>
            <person name="Sun Q."/>
            <person name="Sedlacek I."/>
        </authorList>
    </citation>
    <scope>NUCLEOTIDE SEQUENCE</scope>
    <source>
        <strain evidence="2">CCM 7217</strain>
    </source>
</reference>